<dbReference type="Pfam" id="PF12502">
    <property type="entry name" value="DUF3710"/>
    <property type="match status" value="1"/>
</dbReference>
<dbReference type="RefSeq" id="WP_275034617.1">
    <property type="nucleotide sequence ID" value="NZ_CP118615.1"/>
</dbReference>
<dbReference type="EMBL" id="CP118615">
    <property type="protein sequence ID" value="WDZ87620.1"/>
    <property type="molecule type" value="Genomic_DNA"/>
</dbReference>
<dbReference type="Proteomes" id="UP001219605">
    <property type="component" value="Chromosome"/>
</dbReference>
<reference evidence="2 3" key="1">
    <citation type="submission" date="2023-02" db="EMBL/GenBank/DDBJ databases">
        <authorList>
            <person name="Mo P."/>
        </authorList>
    </citation>
    <scope>NUCLEOTIDE SEQUENCE [LARGE SCALE GENOMIC DNA]</scope>
    <source>
        <strain evidence="2 3">HUAS 3</strain>
    </source>
</reference>
<keyword evidence="3" id="KW-1185">Reference proteome</keyword>
<evidence type="ECO:0000313" key="2">
    <source>
        <dbReference type="EMBL" id="WDZ87620.1"/>
    </source>
</evidence>
<evidence type="ECO:0000256" key="1">
    <source>
        <dbReference type="SAM" id="MobiDB-lite"/>
    </source>
</evidence>
<feature type="region of interest" description="Disordered" evidence="1">
    <location>
        <begin position="207"/>
        <end position="229"/>
    </location>
</feature>
<organism evidence="2 3">
    <name type="scientific">Micromonospora cathayae</name>
    <dbReference type="NCBI Taxonomy" id="3028804"/>
    <lineage>
        <taxon>Bacteria</taxon>
        <taxon>Bacillati</taxon>
        <taxon>Actinomycetota</taxon>
        <taxon>Actinomycetes</taxon>
        <taxon>Micromonosporales</taxon>
        <taxon>Micromonosporaceae</taxon>
        <taxon>Micromonospora</taxon>
    </lineage>
</organism>
<proteinExistence type="predicted"/>
<sequence length="229" mass="24472">MIFSRKRDGSGRHARDERVGEPVTGSDTEESTPSAPDRGPYDISEAPRDVQRLDLGSLHIPAVPEVEVRVQADPQGVVQQVVLVHGENALQLGVFAAPRSEGIWDEVREEIRQSLFNDGAAAQEVSGEYGTELRARVRTPEGITDLRFIGVDGPRWMVRGVYQGAAATEPAAAGPLAECLSGLVVDRGQEAKPVREPLPLRLPREVAAQQQAQAAAAGGDAPAPGPRQP</sequence>
<dbReference type="InterPro" id="IPR022183">
    <property type="entry name" value="DUF3710"/>
</dbReference>
<protein>
    <submittedName>
        <fullName evidence="2">DUF3710 domain-containing protein</fullName>
    </submittedName>
</protein>
<feature type="compositionally biased region" description="Low complexity" evidence="1">
    <location>
        <begin position="207"/>
        <end position="222"/>
    </location>
</feature>
<feature type="region of interest" description="Disordered" evidence="1">
    <location>
        <begin position="1"/>
        <end position="47"/>
    </location>
</feature>
<gene>
    <name evidence="2" type="ORF">PVK37_15020</name>
</gene>
<feature type="compositionally biased region" description="Basic and acidic residues" evidence="1">
    <location>
        <begin position="1"/>
        <end position="20"/>
    </location>
</feature>
<name>A0ABY7ZX32_9ACTN</name>
<accession>A0ABY7ZX32</accession>
<evidence type="ECO:0000313" key="3">
    <source>
        <dbReference type="Proteomes" id="UP001219605"/>
    </source>
</evidence>